<gene>
    <name evidence="3" type="ORF">K7X08_004831</name>
</gene>
<protein>
    <submittedName>
        <fullName evidence="3">Uncharacterized protein</fullName>
    </submittedName>
</protein>
<evidence type="ECO:0000256" key="2">
    <source>
        <dbReference type="SAM" id="MobiDB-lite"/>
    </source>
</evidence>
<feature type="region of interest" description="Disordered" evidence="2">
    <location>
        <begin position="129"/>
        <end position="162"/>
    </location>
</feature>
<evidence type="ECO:0000313" key="3">
    <source>
        <dbReference type="EMBL" id="KAJ8558065.1"/>
    </source>
</evidence>
<feature type="compositionally biased region" description="Acidic residues" evidence="2">
    <location>
        <begin position="142"/>
        <end position="151"/>
    </location>
</feature>
<organism evidence="3 4">
    <name type="scientific">Anisodus acutangulus</name>
    <dbReference type="NCBI Taxonomy" id="402998"/>
    <lineage>
        <taxon>Eukaryota</taxon>
        <taxon>Viridiplantae</taxon>
        <taxon>Streptophyta</taxon>
        <taxon>Embryophyta</taxon>
        <taxon>Tracheophyta</taxon>
        <taxon>Spermatophyta</taxon>
        <taxon>Magnoliopsida</taxon>
        <taxon>eudicotyledons</taxon>
        <taxon>Gunneridae</taxon>
        <taxon>Pentapetalae</taxon>
        <taxon>asterids</taxon>
        <taxon>lamiids</taxon>
        <taxon>Solanales</taxon>
        <taxon>Solanaceae</taxon>
        <taxon>Solanoideae</taxon>
        <taxon>Hyoscyameae</taxon>
        <taxon>Anisodus</taxon>
    </lineage>
</organism>
<dbReference type="EMBL" id="JAJAGQ010000007">
    <property type="protein sequence ID" value="KAJ8558065.1"/>
    <property type="molecule type" value="Genomic_DNA"/>
</dbReference>
<proteinExistence type="predicted"/>
<accession>A0A9Q1ME64</accession>
<dbReference type="OrthoDB" id="1329100at2759"/>
<evidence type="ECO:0000313" key="4">
    <source>
        <dbReference type="Proteomes" id="UP001152561"/>
    </source>
</evidence>
<feature type="compositionally biased region" description="Basic and acidic residues" evidence="2">
    <location>
        <begin position="152"/>
        <end position="162"/>
    </location>
</feature>
<comment type="caution">
    <text evidence="3">The sequence shown here is derived from an EMBL/GenBank/DDBJ whole genome shotgun (WGS) entry which is preliminary data.</text>
</comment>
<sequence length="162" mass="17899">MSLNGSNRGLKTLGLGIKMWSMSTSKLSLKASQPILQRNWRLTCGVELMGHKNLRNNPQHLQSGLQGEGTSRQGEGIYGVQVAAMAQQIAQLNRQLAAAEARQLEGERTMQESMKSLQAQVLSHIVCGRFGVPRSPPPHPDDDIEPEDDSEYVDRTPDHEMP</sequence>
<reference evidence="4" key="1">
    <citation type="journal article" date="2023" name="Proc. Natl. Acad. Sci. U.S.A.">
        <title>Genomic and structural basis for evolution of tropane alkaloid biosynthesis.</title>
        <authorList>
            <person name="Wanga Y.-J."/>
            <person name="Taina T."/>
            <person name="Yua J.-Y."/>
            <person name="Lia J."/>
            <person name="Xua B."/>
            <person name="Chenc J."/>
            <person name="D'Auriad J.C."/>
            <person name="Huanga J.-P."/>
            <person name="Huanga S.-X."/>
        </authorList>
    </citation>
    <scope>NUCLEOTIDE SEQUENCE [LARGE SCALE GENOMIC DNA]</scope>
    <source>
        <strain evidence="4">cv. KIB-2019</strain>
    </source>
</reference>
<dbReference type="Proteomes" id="UP001152561">
    <property type="component" value="Unassembled WGS sequence"/>
</dbReference>
<keyword evidence="4" id="KW-1185">Reference proteome</keyword>
<name>A0A9Q1ME64_9SOLA</name>
<dbReference type="AlphaFoldDB" id="A0A9Q1ME64"/>
<evidence type="ECO:0000256" key="1">
    <source>
        <dbReference type="SAM" id="Coils"/>
    </source>
</evidence>
<feature type="coiled-coil region" evidence="1">
    <location>
        <begin position="82"/>
        <end position="109"/>
    </location>
</feature>
<keyword evidence="1" id="KW-0175">Coiled coil</keyword>